<evidence type="ECO:0000313" key="6">
    <source>
        <dbReference type="EMBL" id="CAE6802829.1"/>
    </source>
</evidence>
<feature type="binding site" evidence="2">
    <location>
        <position position="55"/>
    </location>
    <ligand>
        <name>Mg(2+)</name>
        <dbReference type="ChEBI" id="CHEBI:18420"/>
        <label>4</label>
    </ligand>
</feature>
<feature type="binding site" evidence="2">
    <location>
        <position position="86"/>
    </location>
    <ligand>
        <name>Mg(2+)</name>
        <dbReference type="ChEBI" id="CHEBI:18420"/>
        <label>3</label>
    </ligand>
</feature>
<dbReference type="SUPFAM" id="SSF55326">
    <property type="entry name" value="PurM N-terminal domain-like"/>
    <property type="match status" value="1"/>
</dbReference>
<proteinExistence type="inferred from homology"/>
<feature type="binding site" evidence="2">
    <location>
        <position position="116"/>
    </location>
    <ligand>
        <name>ATP</name>
        <dbReference type="ChEBI" id="CHEBI:30616"/>
    </ligand>
</feature>
<comment type="similarity">
    <text evidence="2">Belongs to the thiamine-monophosphate kinase family.</text>
</comment>
<keyword evidence="2" id="KW-0460">Magnesium</keyword>
<feature type="binding site" evidence="2">
    <location>
        <begin position="133"/>
        <end position="134"/>
    </location>
    <ligand>
        <name>ATP</name>
        <dbReference type="ChEBI" id="CHEBI:30616"/>
    </ligand>
</feature>
<feature type="binding site" evidence="2">
    <location>
        <position position="40"/>
    </location>
    <ligand>
        <name>Mg(2+)</name>
        <dbReference type="ChEBI" id="CHEBI:18420"/>
        <label>4</label>
    </ligand>
</feature>
<feature type="binding site" evidence="2">
    <location>
        <position position="339"/>
    </location>
    <ligand>
        <name>substrate</name>
    </ligand>
</feature>
<feature type="binding site" evidence="2">
    <location>
        <position position="231"/>
    </location>
    <ligand>
        <name>ATP</name>
        <dbReference type="ChEBI" id="CHEBI:30616"/>
    </ligand>
</feature>
<feature type="binding site" evidence="2">
    <location>
        <position position="134"/>
    </location>
    <ligand>
        <name>Mg(2+)</name>
        <dbReference type="ChEBI" id="CHEBI:18420"/>
        <label>1</label>
    </ligand>
</feature>
<dbReference type="InterPro" id="IPR006283">
    <property type="entry name" value="ThiL-like"/>
</dbReference>
<keyword evidence="2" id="KW-0067">ATP-binding</keyword>
<evidence type="ECO:0000313" key="7">
    <source>
        <dbReference type="Proteomes" id="UP000675880"/>
    </source>
</evidence>
<protein>
    <recommendedName>
        <fullName evidence="2">Thiamine-monophosphate kinase</fullName>
        <shortName evidence="2">TMP kinase</shortName>
        <shortName evidence="2">Thiamine-phosphate kinase</shortName>
        <ecNumber evidence="2">2.7.4.16</ecNumber>
    </recommendedName>
</protein>
<gene>
    <name evidence="2 6" type="primary">thiL</name>
    <name evidence="6" type="ORF">NSPZN2_80149</name>
</gene>
<feature type="binding site" evidence="2">
    <location>
        <position position="160"/>
    </location>
    <ligand>
        <name>ATP</name>
        <dbReference type="ChEBI" id="CHEBI:30616"/>
    </ligand>
</feature>
<dbReference type="NCBIfam" id="TIGR01379">
    <property type="entry name" value="thiL"/>
    <property type="match status" value="1"/>
</dbReference>
<dbReference type="Pfam" id="PF00586">
    <property type="entry name" value="AIRS"/>
    <property type="match status" value="1"/>
</dbReference>
<evidence type="ECO:0000256" key="1">
    <source>
        <dbReference type="ARBA" id="ARBA00022977"/>
    </source>
</evidence>
<keyword evidence="2" id="KW-0479">Metal-binding</keyword>
<feature type="domain" description="PurM-like N-terminal" evidence="4">
    <location>
        <begin position="38"/>
        <end position="152"/>
    </location>
</feature>
<comment type="miscellaneous">
    <text evidence="2">Reaction mechanism of ThiL seems to utilize a direct, inline transfer of the gamma-phosphate of ATP to TMP rather than a phosphorylated enzyme intermediate.</text>
</comment>
<dbReference type="Proteomes" id="UP000675880">
    <property type="component" value="Unassembled WGS sequence"/>
</dbReference>
<feature type="region of interest" description="Disordered" evidence="3">
    <location>
        <begin position="325"/>
        <end position="346"/>
    </location>
</feature>
<name>A0ABM8SDU3_9BACT</name>
<dbReference type="Gene3D" id="3.30.1330.10">
    <property type="entry name" value="PurM-like, N-terminal domain"/>
    <property type="match status" value="1"/>
</dbReference>
<feature type="binding site" evidence="2">
    <location>
        <position position="282"/>
    </location>
    <ligand>
        <name>substrate</name>
    </ligand>
</feature>
<keyword evidence="7" id="KW-1185">Reference proteome</keyword>
<feature type="binding site" evidence="2">
    <location>
        <position position="57"/>
    </location>
    <ligand>
        <name>Mg(2+)</name>
        <dbReference type="ChEBI" id="CHEBI:18420"/>
        <label>2</label>
    </ligand>
</feature>
<feature type="binding site" evidence="2">
    <location>
        <position position="229"/>
    </location>
    <ligand>
        <name>Mg(2+)</name>
        <dbReference type="ChEBI" id="CHEBI:18420"/>
        <label>3</label>
    </ligand>
</feature>
<evidence type="ECO:0000256" key="2">
    <source>
        <dbReference type="HAMAP-Rule" id="MF_02128"/>
    </source>
</evidence>
<reference evidence="6 7" key="1">
    <citation type="submission" date="2021-02" db="EMBL/GenBank/DDBJ databases">
        <authorList>
            <person name="Han P."/>
        </authorList>
    </citation>
    <scope>NUCLEOTIDE SEQUENCE [LARGE SCALE GENOMIC DNA]</scope>
    <source>
        <strain evidence="6">Candidatus Nitrospira sp. ZN2</strain>
    </source>
</reference>
<dbReference type="EC" id="2.7.4.16" evidence="2"/>
<dbReference type="Gene3D" id="3.90.650.10">
    <property type="entry name" value="PurM-like C-terminal domain"/>
    <property type="match status" value="1"/>
</dbReference>
<dbReference type="InterPro" id="IPR036921">
    <property type="entry name" value="PurM-like_N_sf"/>
</dbReference>
<keyword evidence="2 6" id="KW-0808">Transferase</keyword>
<organism evidence="6 7">
    <name type="scientific">Nitrospira defluvii</name>
    <dbReference type="NCBI Taxonomy" id="330214"/>
    <lineage>
        <taxon>Bacteria</taxon>
        <taxon>Pseudomonadati</taxon>
        <taxon>Nitrospirota</taxon>
        <taxon>Nitrospiria</taxon>
        <taxon>Nitrospirales</taxon>
        <taxon>Nitrospiraceae</taxon>
        <taxon>Nitrospira</taxon>
    </lineage>
</organism>
<feature type="domain" description="PurM-like C-terminal" evidence="5">
    <location>
        <begin position="164"/>
        <end position="319"/>
    </location>
</feature>
<dbReference type="GO" id="GO:0009030">
    <property type="term" value="F:thiamine-phosphate kinase activity"/>
    <property type="evidence" value="ECO:0007669"/>
    <property type="project" value="UniProtKB-EC"/>
</dbReference>
<accession>A0ABM8SDU3</accession>
<dbReference type="Pfam" id="PF02769">
    <property type="entry name" value="AIRS_C"/>
    <property type="match status" value="1"/>
</dbReference>
<feature type="binding site" evidence="2">
    <location>
        <position position="232"/>
    </location>
    <ligand>
        <name>Mg(2+)</name>
        <dbReference type="ChEBI" id="CHEBI:18420"/>
        <label>5</label>
    </ligand>
</feature>
<feature type="binding site" evidence="2">
    <location>
        <position position="57"/>
    </location>
    <ligand>
        <name>Mg(2+)</name>
        <dbReference type="ChEBI" id="CHEBI:18420"/>
        <label>1</label>
    </ligand>
</feature>
<dbReference type="RefSeq" id="WP_213044307.1">
    <property type="nucleotide sequence ID" value="NZ_CAJNBJ010000021.1"/>
</dbReference>
<comment type="caution">
    <text evidence="6">The sequence shown here is derived from an EMBL/GenBank/DDBJ whole genome shotgun (WGS) entry which is preliminary data.</text>
</comment>
<feature type="binding site" evidence="2">
    <location>
        <position position="56"/>
    </location>
    <ligand>
        <name>Mg(2+)</name>
        <dbReference type="ChEBI" id="CHEBI:18420"/>
        <label>1</label>
    </ligand>
</feature>
<dbReference type="PIRSF" id="PIRSF005303">
    <property type="entry name" value="Thiam_monoph_kin"/>
    <property type="match status" value="1"/>
</dbReference>
<comment type="function">
    <text evidence="2">Catalyzes the ATP-dependent phosphorylation of thiamine-monophosphate (TMP) to form thiamine-pyrophosphate (TPP), the active form of vitamin B1.</text>
</comment>
<comment type="pathway">
    <text evidence="2">Cofactor biosynthesis; thiamine diphosphate biosynthesis; thiamine diphosphate from thiamine phosphate: step 1/1.</text>
</comment>
<evidence type="ECO:0000259" key="4">
    <source>
        <dbReference type="Pfam" id="PF00586"/>
    </source>
</evidence>
<dbReference type="CDD" id="cd02194">
    <property type="entry name" value="ThiL"/>
    <property type="match status" value="1"/>
</dbReference>
<keyword evidence="2" id="KW-0547">Nucleotide-binding</keyword>
<comment type="catalytic activity">
    <reaction evidence="2">
        <text>thiamine phosphate + ATP = thiamine diphosphate + ADP</text>
        <dbReference type="Rhea" id="RHEA:15913"/>
        <dbReference type="ChEBI" id="CHEBI:30616"/>
        <dbReference type="ChEBI" id="CHEBI:37575"/>
        <dbReference type="ChEBI" id="CHEBI:58937"/>
        <dbReference type="ChEBI" id="CHEBI:456216"/>
        <dbReference type="EC" id="2.7.4.16"/>
    </reaction>
</comment>
<feature type="binding site" evidence="2">
    <location>
        <position position="86"/>
    </location>
    <ligand>
        <name>Mg(2+)</name>
        <dbReference type="ChEBI" id="CHEBI:18420"/>
        <label>2</label>
    </ligand>
</feature>
<feature type="binding site" evidence="2">
    <location>
        <position position="64"/>
    </location>
    <ligand>
        <name>substrate</name>
    </ligand>
</feature>
<dbReference type="PANTHER" id="PTHR30270:SF0">
    <property type="entry name" value="THIAMINE-MONOPHOSPHATE KINASE"/>
    <property type="match status" value="1"/>
</dbReference>
<dbReference type="SUPFAM" id="SSF56042">
    <property type="entry name" value="PurM C-terminal domain-like"/>
    <property type="match status" value="1"/>
</dbReference>
<feature type="binding site" evidence="2">
    <location>
        <position position="86"/>
    </location>
    <ligand>
        <name>Mg(2+)</name>
        <dbReference type="ChEBI" id="CHEBI:18420"/>
        <label>4</label>
    </ligand>
</feature>
<dbReference type="InterPro" id="IPR036676">
    <property type="entry name" value="PurM-like_C_sf"/>
</dbReference>
<dbReference type="EMBL" id="CAJNBJ010000021">
    <property type="protein sequence ID" value="CAE6802829.1"/>
    <property type="molecule type" value="Genomic_DNA"/>
</dbReference>
<dbReference type="InterPro" id="IPR010918">
    <property type="entry name" value="PurM-like_C_dom"/>
</dbReference>
<evidence type="ECO:0000256" key="3">
    <source>
        <dbReference type="SAM" id="MobiDB-lite"/>
    </source>
</evidence>
<sequence length="346" mass="37226">MPSGGSRRARPVRSEFGLIRRLQARAAKPDRQVALGIGDDTAVIKTSSTEWTLITTDLLAEGVHFDLATSSYEDIGYRAAIANLSDIAAMGGTPRFMLVSIAIPSTCSTTEIHQLYRGMMQASAPYRVCLVGGDTSASKHGLFLSITLTGVVRPGRALLRSGAKVGDRLYVTGTLGDSRAGLDLLSSRRRRTLPAAHARFLLARHHRPSARIAEGQWLVKQGLAGAAIDLSDGLTGDLRHICEDSDVGAEILGGSLPISAACQAYAAAYRLSPQEIALQGGEDYELLFTVPAGQQARFERLVKKTPFHCTCIGTITPKRSGLRLRTEQGTTSPLPLTSYEHFRRPS</sequence>
<feature type="binding site" evidence="2">
    <location>
        <position position="40"/>
    </location>
    <ligand>
        <name>Mg(2+)</name>
        <dbReference type="ChEBI" id="CHEBI:18420"/>
        <label>3</label>
    </ligand>
</feature>
<keyword evidence="1 2" id="KW-0784">Thiamine biosynthesis</keyword>
<evidence type="ECO:0000259" key="5">
    <source>
        <dbReference type="Pfam" id="PF02769"/>
    </source>
</evidence>
<dbReference type="PANTHER" id="PTHR30270">
    <property type="entry name" value="THIAMINE-MONOPHOSPHATE KINASE"/>
    <property type="match status" value="1"/>
</dbReference>
<keyword evidence="2 6" id="KW-0418">Kinase</keyword>
<dbReference type="InterPro" id="IPR016188">
    <property type="entry name" value="PurM-like_N"/>
</dbReference>
<dbReference type="HAMAP" id="MF_02128">
    <property type="entry name" value="TMP_kinase"/>
    <property type="match status" value="1"/>
</dbReference>